<dbReference type="RefSeq" id="WP_131975693.1">
    <property type="nucleotide sequence ID" value="NZ_SLYB01000006.1"/>
</dbReference>
<feature type="domain" description="BD-FAE-like" evidence="4">
    <location>
        <begin position="119"/>
        <end position="211"/>
    </location>
</feature>
<evidence type="ECO:0000313" key="5">
    <source>
        <dbReference type="EMBL" id="TCP95982.1"/>
    </source>
</evidence>
<dbReference type="InterPro" id="IPR001375">
    <property type="entry name" value="Peptidase_S9_cat"/>
</dbReference>
<dbReference type="InterPro" id="IPR050300">
    <property type="entry name" value="GDXG_lipolytic_enzyme"/>
</dbReference>
<evidence type="ECO:0000256" key="1">
    <source>
        <dbReference type="ARBA" id="ARBA00022801"/>
    </source>
</evidence>
<dbReference type="Pfam" id="PF20434">
    <property type="entry name" value="BD-FAE"/>
    <property type="match status" value="1"/>
</dbReference>
<proteinExistence type="predicted"/>
<gene>
    <name evidence="5" type="ORF">EDC44_10641</name>
</gene>
<evidence type="ECO:0000313" key="6">
    <source>
        <dbReference type="Proteomes" id="UP000295763"/>
    </source>
</evidence>
<evidence type="ECO:0000256" key="2">
    <source>
        <dbReference type="SAM" id="SignalP"/>
    </source>
</evidence>
<comment type="caution">
    <text evidence="5">The sequence shown here is derived from an EMBL/GenBank/DDBJ whole genome shotgun (WGS) entry which is preliminary data.</text>
</comment>
<evidence type="ECO:0000259" key="3">
    <source>
        <dbReference type="Pfam" id="PF00326"/>
    </source>
</evidence>
<name>A0A4R2TM75_9PAST</name>
<dbReference type="InterPro" id="IPR049492">
    <property type="entry name" value="BD-FAE-like_dom"/>
</dbReference>
<protein>
    <submittedName>
        <fullName evidence="5">Acetyl esterase/lipase</fullName>
    </submittedName>
</protein>
<keyword evidence="2" id="KW-0732">Signal</keyword>
<evidence type="ECO:0000259" key="4">
    <source>
        <dbReference type="Pfam" id="PF20434"/>
    </source>
</evidence>
<feature type="domain" description="Peptidase S9 prolyl oligopeptidase catalytic" evidence="3">
    <location>
        <begin position="236"/>
        <end position="310"/>
    </location>
</feature>
<dbReference type="EMBL" id="SLYB01000006">
    <property type="protein sequence ID" value="TCP95982.1"/>
    <property type="molecule type" value="Genomic_DNA"/>
</dbReference>
<keyword evidence="1" id="KW-0378">Hydrolase</keyword>
<dbReference type="Pfam" id="PF00326">
    <property type="entry name" value="Peptidase_S9"/>
    <property type="match status" value="1"/>
</dbReference>
<dbReference type="InterPro" id="IPR029058">
    <property type="entry name" value="AB_hydrolase_fold"/>
</dbReference>
<sequence length="312" mass="34230">MRKQILGGCLALGVAGASLADTSTPLLNAQSTIGDVLTHPKLQGFADKLLPWDNDRYDRTLPFARIGELMPYHSHFNTADMLAPLNAMIQSREQVFYDFYQGKVPHTGLFLFRGKPNAPTAVVSAGSGFQYVGSLHEAFPLAWNISKKGYNAVVVKYRAGVGAQAATEDLANAIIYLFDNQAKLKIDMRHYSLWGASASARMAAYIGSHGVQRFGVNNPQIPRPQTVVMLYTGHSDTSNNEPPTFVAVGEYDGIAPPSVMARRINRLKQQGVKTAFHRYPNLGHGFALGTDTSAQGWLDKAVVFWEEAMKIR</sequence>
<feature type="signal peptide" evidence="2">
    <location>
        <begin position="1"/>
        <end position="20"/>
    </location>
</feature>
<accession>A0A4R2TM75</accession>
<feature type="chain" id="PRO_5020799231" evidence="2">
    <location>
        <begin position="21"/>
        <end position="312"/>
    </location>
</feature>
<organism evidence="5 6">
    <name type="scientific">Cricetibacter osteomyelitidis</name>
    <dbReference type="NCBI Taxonomy" id="1521931"/>
    <lineage>
        <taxon>Bacteria</taxon>
        <taxon>Pseudomonadati</taxon>
        <taxon>Pseudomonadota</taxon>
        <taxon>Gammaproteobacteria</taxon>
        <taxon>Pasteurellales</taxon>
        <taxon>Pasteurellaceae</taxon>
        <taxon>Cricetibacter</taxon>
    </lineage>
</organism>
<dbReference type="SUPFAM" id="SSF53474">
    <property type="entry name" value="alpha/beta-Hydrolases"/>
    <property type="match status" value="1"/>
</dbReference>
<dbReference type="AlphaFoldDB" id="A0A4R2TM75"/>
<keyword evidence="6" id="KW-1185">Reference proteome</keyword>
<dbReference type="Proteomes" id="UP000295763">
    <property type="component" value="Unassembled WGS sequence"/>
</dbReference>
<reference evidence="5 6" key="1">
    <citation type="submission" date="2019-03" db="EMBL/GenBank/DDBJ databases">
        <title>Genomic Encyclopedia of Type Strains, Phase IV (KMG-IV): sequencing the most valuable type-strain genomes for metagenomic binning, comparative biology and taxonomic classification.</title>
        <authorList>
            <person name="Goeker M."/>
        </authorList>
    </citation>
    <scope>NUCLEOTIDE SEQUENCE [LARGE SCALE GENOMIC DNA]</scope>
    <source>
        <strain evidence="5 6">DSM 28404</strain>
    </source>
</reference>
<dbReference type="GO" id="GO:0008236">
    <property type="term" value="F:serine-type peptidase activity"/>
    <property type="evidence" value="ECO:0007669"/>
    <property type="project" value="InterPro"/>
</dbReference>
<dbReference type="Gene3D" id="3.40.50.1820">
    <property type="entry name" value="alpha/beta hydrolase"/>
    <property type="match status" value="1"/>
</dbReference>
<dbReference type="OrthoDB" id="9771666at2"/>
<dbReference type="GO" id="GO:0006508">
    <property type="term" value="P:proteolysis"/>
    <property type="evidence" value="ECO:0007669"/>
    <property type="project" value="InterPro"/>
</dbReference>
<dbReference type="PANTHER" id="PTHR48081:SF6">
    <property type="entry name" value="PEPTIDASE S9 PROLYL OLIGOPEPTIDASE CATALYTIC DOMAIN-CONTAINING PROTEIN"/>
    <property type="match status" value="1"/>
</dbReference>
<dbReference type="PANTHER" id="PTHR48081">
    <property type="entry name" value="AB HYDROLASE SUPERFAMILY PROTEIN C4A8.06C"/>
    <property type="match status" value="1"/>
</dbReference>